<dbReference type="EMBL" id="KE560937">
    <property type="protein sequence ID" value="EPZ34591.1"/>
    <property type="molecule type" value="Genomic_DNA"/>
</dbReference>
<dbReference type="GO" id="GO:0043934">
    <property type="term" value="P:sporulation"/>
    <property type="evidence" value="ECO:0007669"/>
    <property type="project" value="EnsemblFungi"/>
</dbReference>
<dbReference type="GO" id="GO:0072687">
    <property type="term" value="C:meiotic spindle"/>
    <property type="evidence" value="ECO:0007669"/>
    <property type="project" value="EnsemblFungi"/>
</dbReference>
<dbReference type="GO" id="GO:0032151">
    <property type="term" value="C:mitotic septin complex"/>
    <property type="evidence" value="ECO:0007669"/>
    <property type="project" value="EnsemblFungi"/>
</dbReference>
<evidence type="ECO:0000256" key="5">
    <source>
        <dbReference type="ARBA" id="ARBA00023306"/>
    </source>
</evidence>
<dbReference type="GO" id="GO:0120104">
    <property type="term" value="C:mitotic actomyosin contractile ring, proximal layer"/>
    <property type="evidence" value="ECO:0007669"/>
    <property type="project" value="EnsemblFungi"/>
</dbReference>
<evidence type="ECO:0000313" key="11">
    <source>
        <dbReference type="Proteomes" id="UP000281549"/>
    </source>
</evidence>
<dbReference type="STRING" id="988480.A0A075B0Y7"/>
<evidence type="ECO:0000256" key="1">
    <source>
        <dbReference type="ARBA" id="ARBA00022618"/>
    </source>
</evidence>
<evidence type="ECO:0000313" key="10">
    <source>
        <dbReference type="Proteomes" id="UP000030755"/>
    </source>
</evidence>
<keyword evidence="10" id="KW-1185">Reference proteome</keyword>
<evidence type="ECO:0000256" key="4">
    <source>
        <dbReference type="ARBA" id="ARBA00023134"/>
    </source>
</evidence>
<dbReference type="PANTHER" id="PTHR18884">
    <property type="entry name" value="SEPTIN"/>
    <property type="match status" value="1"/>
</dbReference>
<dbReference type="GO" id="GO:0001400">
    <property type="term" value="C:mating projection base"/>
    <property type="evidence" value="ECO:0007669"/>
    <property type="project" value="EnsemblFungi"/>
</dbReference>
<feature type="domain" description="Septin-type G" evidence="7">
    <location>
        <begin position="28"/>
        <end position="297"/>
    </location>
</feature>
<dbReference type="InterPro" id="IPR030379">
    <property type="entry name" value="G_SEPTIN_dom"/>
</dbReference>
<dbReference type="GO" id="GO:0010314">
    <property type="term" value="F:phosphatidylinositol-5-phosphate binding"/>
    <property type="evidence" value="ECO:0007669"/>
    <property type="project" value="EnsemblFungi"/>
</dbReference>
<reference evidence="11" key="2">
    <citation type="journal article" date="2018" name="Nat. Microbiol.">
        <title>Leveraging single-cell genomics to expand the fungal tree of life.</title>
        <authorList>
            <person name="Ahrendt S.R."/>
            <person name="Quandt C.A."/>
            <person name="Ciobanu D."/>
            <person name="Clum A."/>
            <person name="Salamov A."/>
            <person name="Andreopoulos B."/>
            <person name="Cheng J.F."/>
            <person name="Woyke T."/>
            <person name="Pelin A."/>
            <person name="Henrissat B."/>
            <person name="Reynolds N.K."/>
            <person name="Benny G.L."/>
            <person name="Smith M.E."/>
            <person name="James T.Y."/>
            <person name="Grigoriev I.V."/>
        </authorList>
    </citation>
    <scope>NUCLEOTIDE SEQUENCE [LARGE SCALE GENOMIC DNA]</scope>
    <source>
        <strain evidence="11">CSF55</strain>
    </source>
</reference>
<gene>
    <name evidence="8" type="ORF">O9G_001892</name>
    <name evidence="9" type="ORF">ROZALSC1DRAFT_27062</name>
</gene>
<dbReference type="PIRSF" id="PIRSF006698">
    <property type="entry name" value="Septin"/>
    <property type="match status" value="1"/>
</dbReference>
<dbReference type="GO" id="GO:0070273">
    <property type="term" value="F:phosphatidylinositol-4-phosphate binding"/>
    <property type="evidence" value="ECO:0007669"/>
    <property type="project" value="EnsemblFungi"/>
</dbReference>
<dbReference type="AlphaFoldDB" id="A0A075B0Y7"/>
<dbReference type="Pfam" id="PF00735">
    <property type="entry name" value="Septin"/>
    <property type="match status" value="1"/>
</dbReference>
<dbReference type="Proteomes" id="UP000030755">
    <property type="component" value="Unassembled WGS sequence"/>
</dbReference>
<evidence type="ECO:0000256" key="3">
    <source>
        <dbReference type="ARBA" id="ARBA00023054"/>
    </source>
</evidence>
<name>A0A075B0Y7_ROZAC</name>
<accession>A0A075B0Y7</accession>
<dbReference type="InterPro" id="IPR016491">
    <property type="entry name" value="Septin"/>
</dbReference>
<dbReference type="CDD" id="cd01850">
    <property type="entry name" value="CDC_Septin"/>
    <property type="match status" value="1"/>
</dbReference>
<evidence type="ECO:0000259" key="7">
    <source>
        <dbReference type="PROSITE" id="PS51719"/>
    </source>
</evidence>
<dbReference type="GO" id="GO:0005525">
    <property type="term" value="F:GTP binding"/>
    <property type="evidence" value="ECO:0007669"/>
    <property type="project" value="UniProtKB-KW"/>
</dbReference>
<dbReference type="PROSITE" id="PS51719">
    <property type="entry name" value="G_SEPTIN"/>
    <property type="match status" value="1"/>
</dbReference>
<dbReference type="FunFam" id="3.40.50.300:FF:000162">
    <property type="entry name" value="septin-7 isoform X1"/>
    <property type="match status" value="1"/>
</dbReference>
<dbReference type="GO" id="GO:0003924">
    <property type="term" value="F:GTPase activity"/>
    <property type="evidence" value="ECO:0007669"/>
    <property type="project" value="EnsemblFungi"/>
</dbReference>
<dbReference type="GO" id="GO:0005200">
    <property type="term" value="F:structural constituent of cytoskeleton"/>
    <property type="evidence" value="ECO:0007669"/>
    <property type="project" value="EnsemblFungi"/>
</dbReference>
<dbReference type="GO" id="GO:0005545">
    <property type="term" value="F:1-phosphatidylinositol binding"/>
    <property type="evidence" value="ECO:0007669"/>
    <property type="project" value="EnsemblFungi"/>
</dbReference>
<dbReference type="OrthoDB" id="416553at2759"/>
<dbReference type="GO" id="GO:0032175">
    <property type="term" value="C:mating projection septin ring"/>
    <property type="evidence" value="ECO:0007669"/>
    <property type="project" value="EnsemblFungi"/>
</dbReference>
<keyword evidence="2 6" id="KW-0547">Nucleotide-binding</keyword>
<dbReference type="Gene3D" id="3.40.50.300">
    <property type="entry name" value="P-loop containing nucleotide triphosphate hydrolases"/>
    <property type="match status" value="1"/>
</dbReference>
<protein>
    <submittedName>
        <fullName evidence="9">Cell division/GTP binding protein</fullName>
    </submittedName>
    <submittedName>
        <fullName evidence="8">Septin domain-containing protein</fullName>
    </submittedName>
</protein>
<dbReference type="GO" id="GO:0000921">
    <property type="term" value="P:septin ring assembly"/>
    <property type="evidence" value="ECO:0007669"/>
    <property type="project" value="EnsemblFungi"/>
</dbReference>
<keyword evidence="3" id="KW-0175">Coiled coil</keyword>
<dbReference type="Proteomes" id="UP000281549">
    <property type="component" value="Unassembled WGS sequence"/>
</dbReference>
<reference evidence="8 10" key="1">
    <citation type="journal article" date="2013" name="Curr. Biol.">
        <title>Shared signatures of parasitism and phylogenomics unite Cryptomycota and microsporidia.</title>
        <authorList>
            <person name="James T.Y."/>
            <person name="Pelin A."/>
            <person name="Bonen L."/>
            <person name="Ahrendt S."/>
            <person name="Sain D."/>
            <person name="Corradi N."/>
            <person name="Stajich J.E."/>
        </authorList>
    </citation>
    <scope>NUCLEOTIDE SEQUENCE [LARGE SCALE GENOMIC DNA]</scope>
    <source>
        <strain evidence="8">CSF55</strain>
        <strain evidence="8">CSF55</strain>
    </source>
</reference>
<comment type="similarity">
    <text evidence="6">Belongs to the TRAFAC class TrmE-Era-EngA-EngB-Septin-like GTPase superfamily. Septin GTPase family.</text>
</comment>
<dbReference type="SUPFAM" id="SSF52540">
    <property type="entry name" value="P-loop containing nucleoside triphosphate hydrolases"/>
    <property type="match status" value="1"/>
</dbReference>
<proteinExistence type="inferred from homology"/>
<evidence type="ECO:0000313" key="9">
    <source>
        <dbReference type="EMBL" id="RKP21551.1"/>
    </source>
</evidence>
<dbReference type="GO" id="GO:0036391">
    <property type="term" value="C:medial cortex septin ring"/>
    <property type="evidence" value="ECO:0007669"/>
    <property type="project" value="EnsemblFungi"/>
</dbReference>
<dbReference type="GO" id="GO:0032152">
    <property type="term" value="C:meiotic septin complex"/>
    <property type="evidence" value="ECO:0007669"/>
    <property type="project" value="EnsemblFungi"/>
</dbReference>
<dbReference type="OMA" id="QCEFVYL"/>
<dbReference type="HOGENOM" id="CLU_017718_7_1_1"/>
<dbReference type="InterPro" id="IPR027417">
    <property type="entry name" value="P-loop_NTPase"/>
</dbReference>
<dbReference type="GO" id="GO:1990317">
    <property type="term" value="C:Gin4 complex"/>
    <property type="evidence" value="ECO:0007669"/>
    <property type="project" value="EnsemblFungi"/>
</dbReference>
<keyword evidence="5" id="KW-0131">Cell cycle</keyword>
<dbReference type="GO" id="GO:0010458">
    <property type="term" value="P:exit from mitosis"/>
    <property type="evidence" value="ECO:0007669"/>
    <property type="project" value="EnsemblFungi"/>
</dbReference>
<sequence>MNVQVDTPISVPGIGKIIEQRNNKFIKRGFDFKIMVVGASGLGKTTFMNTLFSYHLKDVDHQKPVLEKGKTVEIKEHSFEIKMRLTIVDTPGFGDRVNNDQCWEPIVNYIKKQYEDYLITESSVDRPFHFADKRVHLVLYFIAPTGHSLKPIDIIAMKNISEHANVVPIIAKSDHLTSEERESFKQRIKKEMAFNEIKLYPFDFPNENSVEELALNSKIRSFIPFAVVGSERFVLGNGNNKAGHGRKTRFGIINIEDETHCEFVPLKSFIMETHLQDLIDTTSKLHYENYRRHVLSSEDVK</sequence>
<keyword evidence="1 9" id="KW-0132">Cell division</keyword>
<dbReference type="GO" id="GO:0032160">
    <property type="term" value="C:septin filament array"/>
    <property type="evidence" value="ECO:0007669"/>
    <property type="project" value="EnsemblFungi"/>
</dbReference>
<organism evidence="8 10">
    <name type="scientific">Rozella allomycis (strain CSF55)</name>
    <dbReference type="NCBI Taxonomy" id="988480"/>
    <lineage>
        <taxon>Eukaryota</taxon>
        <taxon>Fungi</taxon>
        <taxon>Fungi incertae sedis</taxon>
        <taxon>Cryptomycota</taxon>
        <taxon>Cryptomycota incertae sedis</taxon>
        <taxon>Rozella</taxon>
    </lineage>
</organism>
<dbReference type="GO" id="GO:0005876">
    <property type="term" value="C:spindle microtubule"/>
    <property type="evidence" value="ECO:0007669"/>
    <property type="project" value="EnsemblFungi"/>
</dbReference>
<dbReference type="EMBL" id="ML004946">
    <property type="protein sequence ID" value="RKP21551.1"/>
    <property type="molecule type" value="Genomic_DNA"/>
</dbReference>
<evidence type="ECO:0000256" key="2">
    <source>
        <dbReference type="ARBA" id="ARBA00022741"/>
    </source>
</evidence>
<reference evidence="9" key="3">
    <citation type="submission" date="2018-08" db="EMBL/GenBank/DDBJ databases">
        <title>Leveraging single-cell genomics to expand the Fungal Tree of Life.</title>
        <authorList>
            <consortium name="DOE Joint Genome Institute"/>
            <person name="Ahrendt S.R."/>
            <person name="Quandt C.A."/>
            <person name="Ciobanu D."/>
            <person name="Clum A."/>
            <person name="Salamov A."/>
            <person name="Andreopoulos B."/>
            <person name="Cheng J.-F."/>
            <person name="Woyke T."/>
            <person name="Pelin A."/>
            <person name="Henrissat B."/>
            <person name="Reynolds N."/>
            <person name="Benny G.L."/>
            <person name="Smith M.E."/>
            <person name="James T.Y."/>
            <person name="Grigoriev I.V."/>
        </authorList>
    </citation>
    <scope>NUCLEOTIDE SEQUENCE</scope>
    <source>
        <strain evidence="9">CSF55</strain>
    </source>
</reference>
<evidence type="ECO:0000313" key="8">
    <source>
        <dbReference type="EMBL" id="EPZ34591.1"/>
    </source>
</evidence>
<dbReference type="GO" id="GO:0000281">
    <property type="term" value="P:mitotic cytokinesis"/>
    <property type="evidence" value="ECO:0007669"/>
    <property type="project" value="EnsemblFungi"/>
</dbReference>
<dbReference type="GO" id="GO:0060090">
    <property type="term" value="F:molecular adaptor activity"/>
    <property type="evidence" value="ECO:0007669"/>
    <property type="project" value="EnsemblFungi"/>
</dbReference>
<keyword evidence="4 6" id="KW-0342">GTP-binding</keyword>
<evidence type="ECO:0000256" key="6">
    <source>
        <dbReference type="RuleBase" id="RU004560"/>
    </source>
</evidence>